<dbReference type="PROSITE" id="PS51421">
    <property type="entry name" value="RAS"/>
    <property type="match status" value="1"/>
</dbReference>
<organism evidence="8 9">
    <name type="scientific">Anaeramoeba ignava</name>
    <name type="common">Anaerobic marine amoeba</name>
    <dbReference type="NCBI Taxonomy" id="1746090"/>
    <lineage>
        <taxon>Eukaryota</taxon>
        <taxon>Metamonada</taxon>
        <taxon>Anaeramoebidae</taxon>
        <taxon>Anaeramoeba</taxon>
    </lineage>
</organism>
<comment type="subcellular location">
    <subcellularLocation>
        <location evidence="1">Endomembrane system</location>
    </subcellularLocation>
</comment>
<evidence type="ECO:0000256" key="5">
    <source>
        <dbReference type="ARBA" id="ARBA00023136"/>
    </source>
</evidence>
<accession>A0A9Q0LKF2</accession>
<dbReference type="SMART" id="SM00176">
    <property type="entry name" value="RAN"/>
    <property type="match status" value="1"/>
</dbReference>
<dbReference type="SMART" id="SM00174">
    <property type="entry name" value="RHO"/>
    <property type="match status" value="1"/>
</dbReference>
<dbReference type="GO" id="GO:0005525">
    <property type="term" value="F:GTP binding"/>
    <property type="evidence" value="ECO:0007669"/>
    <property type="project" value="UniProtKB-KW"/>
</dbReference>
<dbReference type="EMBL" id="JAPDFW010000080">
    <property type="protein sequence ID" value="KAJ5072770.1"/>
    <property type="molecule type" value="Genomic_DNA"/>
</dbReference>
<proteinExistence type="inferred from homology"/>
<comment type="caution">
    <text evidence="8">The sequence shown here is derived from an EMBL/GenBank/DDBJ whole genome shotgun (WGS) entry which is preliminary data.</text>
</comment>
<keyword evidence="4" id="KW-0342">GTP-binding</keyword>
<dbReference type="InterPro" id="IPR001806">
    <property type="entry name" value="Small_GTPase"/>
</dbReference>
<gene>
    <name evidence="8" type="ORF">M0811_09467</name>
</gene>
<dbReference type="GO" id="GO:0012505">
    <property type="term" value="C:endomembrane system"/>
    <property type="evidence" value="ECO:0007669"/>
    <property type="project" value="UniProtKB-SubCell"/>
</dbReference>
<dbReference type="PROSITE" id="PS51420">
    <property type="entry name" value="RHO"/>
    <property type="match status" value="1"/>
</dbReference>
<evidence type="ECO:0000256" key="3">
    <source>
        <dbReference type="ARBA" id="ARBA00022741"/>
    </source>
</evidence>
<feature type="domain" description="BTB" evidence="7">
    <location>
        <begin position="312"/>
        <end position="379"/>
    </location>
</feature>
<evidence type="ECO:0000256" key="4">
    <source>
        <dbReference type="ARBA" id="ARBA00023134"/>
    </source>
</evidence>
<dbReference type="Proteomes" id="UP001149090">
    <property type="component" value="Unassembled WGS sequence"/>
</dbReference>
<dbReference type="InterPro" id="IPR005225">
    <property type="entry name" value="Small_GTP-bd"/>
</dbReference>
<keyword evidence="3" id="KW-0547">Nucleotide-binding</keyword>
<dbReference type="PANTHER" id="PTHR47980">
    <property type="entry name" value="LD44762P"/>
    <property type="match status" value="1"/>
</dbReference>
<dbReference type="SUPFAM" id="SSF54695">
    <property type="entry name" value="POZ domain"/>
    <property type="match status" value="1"/>
</dbReference>
<evidence type="ECO:0000259" key="7">
    <source>
        <dbReference type="PROSITE" id="PS50097"/>
    </source>
</evidence>
<comment type="similarity">
    <text evidence="2">Belongs to the small GTPase superfamily. Rab family.</text>
</comment>
<dbReference type="AlphaFoldDB" id="A0A9Q0LKF2"/>
<sequence>MNKKSLGYDYDFLFKFLFIGDYGVGKTKILIRFSDNEFGDFPLSTIGVQFKIKTIEIEGKIIKLQLWDTSGQERFRALTPSYYRGVHGIFLVYDITNQDSFNNIKTRWIEDINKYANENIQIILIGNKNDLEEKRIISKEEGKELADKLQIPFYEVSAKNNINIDDAFYHLTTNILENIDEDENIIKYSIQNDFKQLFERKELCDFEIECKDAQNSLNKIKIPIHKLIIQNRLKINENQIKNELYSILSQNSEKEVNILLEWIYFGKVLYSNLSILKEWKNKLSNICEIEFKRGTKSFLKDLEILMNSEETKDFQIISNKKKIKVHKIILLARSELYRGMFINVTEDKTNQVHEYSNKQLKTIQSLIHFFYTDKLPKIEKSIIYEELKECVDYFQLNSTRLIQIIQKIENEKEKEKKCLIF</sequence>
<dbReference type="SMART" id="SM00175">
    <property type="entry name" value="RAB"/>
    <property type="match status" value="1"/>
</dbReference>
<evidence type="ECO:0000313" key="8">
    <source>
        <dbReference type="EMBL" id="KAJ5072770.1"/>
    </source>
</evidence>
<dbReference type="InterPro" id="IPR050305">
    <property type="entry name" value="Small_GTPase_Rab"/>
</dbReference>
<evidence type="ECO:0000256" key="6">
    <source>
        <dbReference type="ARBA" id="ARBA00023288"/>
    </source>
</evidence>
<keyword evidence="9" id="KW-1185">Reference proteome</keyword>
<protein>
    <submittedName>
        <fullName evidence="8">Ras-related protein rabd2a-like</fullName>
    </submittedName>
</protein>
<dbReference type="NCBIfam" id="TIGR00231">
    <property type="entry name" value="small_GTP"/>
    <property type="match status" value="1"/>
</dbReference>
<name>A0A9Q0LKF2_ANAIG</name>
<evidence type="ECO:0000313" key="9">
    <source>
        <dbReference type="Proteomes" id="UP001149090"/>
    </source>
</evidence>
<keyword evidence="6" id="KW-0449">Lipoprotein</keyword>
<dbReference type="FunFam" id="3.40.50.300:FF:000586">
    <property type="entry name" value="Rab family GTPase"/>
    <property type="match status" value="1"/>
</dbReference>
<dbReference type="InterPro" id="IPR011333">
    <property type="entry name" value="SKP1/BTB/POZ_sf"/>
</dbReference>
<dbReference type="InterPro" id="IPR027417">
    <property type="entry name" value="P-loop_NTPase"/>
</dbReference>
<evidence type="ECO:0000256" key="2">
    <source>
        <dbReference type="ARBA" id="ARBA00006270"/>
    </source>
</evidence>
<dbReference type="InterPro" id="IPR000210">
    <property type="entry name" value="BTB/POZ_dom"/>
</dbReference>
<reference evidence="8" key="1">
    <citation type="submission" date="2022-10" db="EMBL/GenBank/DDBJ databases">
        <title>Novel sulphate-reducing endosymbionts in the free-living metamonad Anaeramoeba.</title>
        <authorList>
            <person name="Jerlstrom-Hultqvist J."/>
            <person name="Cepicka I."/>
            <person name="Gallot-Lavallee L."/>
            <person name="Salas-Leiva D."/>
            <person name="Curtis B.A."/>
            <person name="Zahonova K."/>
            <person name="Pipaliya S."/>
            <person name="Dacks J."/>
            <person name="Roger A.J."/>
        </authorList>
    </citation>
    <scope>NUCLEOTIDE SEQUENCE</scope>
    <source>
        <strain evidence="8">BMAN</strain>
    </source>
</reference>
<evidence type="ECO:0000256" key="1">
    <source>
        <dbReference type="ARBA" id="ARBA00004308"/>
    </source>
</evidence>
<dbReference type="GO" id="GO:0003924">
    <property type="term" value="F:GTPase activity"/>
    <property type="evidence" value="ECO:0007669"/>
    <property type="project" value="InterPro"/>
</dbReference>
<dbReference type="PROSITE" id="PS51419">
    <property type="entry name" value="RAB"/>
    <property type="match status" value="1"/>
</dbReference>
<dbReference type="Pfam" id="PF00651">
    <property type="entry name" value="BTB"/>
    <property type="match status" value="1"/>
</dbReference>
<dbReference type="PROSITE" id="PS50097">
    <property type="entry name" value="BTB"/>
    <property type="match status" value="1"/>
</dbReference>
<dbReference type="SMART" id="SM00173">
    <property type="entry name" value="RAS"/>
    <property type="match status" value="1"/>
</dbReference>
<dbReference type="PRINTS" id="PR00449">
    <property type="entry name" value="RASTRNSFRMNG"/>
</dbReference>
<dbReference type="Gene3D" id="3.40.50.300">
    <property type="entry name" value="P-loop containing nucleotide triphosphate hydrolases"/>
    <property type="match status" value="1"/>
</dbReference>
<dbReference type="Pfam" id="PF00071">
    <property type="entry name" value="Ras"/>
    <property type="match status" value="1"/>
</dbReference>
<keyword evidence="5" id="KW-0472">Membrane</keyword>
<dbReference type="Gene3D" id="3.30.710.10">
    <property type="entry name" value="Potassium Channel Kv1.1, Chain A"/>
    <property type="match status" value="2"/>
</dbReference>
<dbReference type="SUPFAM" id="SSF52540">
    <property type="entry name" value="P-loop containing nucleoside triphosphate hydrolases"/>
    <property type="match status" value="1"/>
</dbReference>